<keyword evidence="3" id="KW-1185">Reference proteome</keyword>
<feature type="transmembrane region" description="Helical" evidence="1">
    <location>
        <begin position="54"/>
        <end position="75"/>
    </location>
</feature>
<evidence type="ECO:0000313" key="3">
    <source>
        <dbReference type="Proteomes" id="UP000807353"/>
    </source>
</evidence>
<name>A0A9P5YBI3_9AGAR</name>
<feature type="transmembrane region" description="Helical" evidence="1">
    <location>
        <begin position="253"/>
        <end position="275"/>
    </location>
</feature>
<sequence>MLEGIAPSIACPMGGGPSLNTDIGGIGVRTSFYLQTLLLACLSARSGTLSEISGALYTLIATNLALVVTSLILGLKSTPEISFQDALVVFYLLHLSWTTIFFCLPACNRFAEDLKFLKLWSIVQSYMVFTFAFALLASAKSFGRSPGCNQNAALVIFRPFPMFNAGLIVCWVLVVGVVSIYTLILVKEYIPPPPKRLRQLWKRTTRKPVDLVTPDPGVYSLTGVPQGSAIETPEYPSKSGQQGRYRVHIAWDVMIELIVITILWAICVMNTELLIRWNRFEASDASTSEWQFGQVLPMFLITLPLVNVIGAFREFGIRPFPNSIQRRD</sequence>
<keyword evidence="1" id="KW-1133">Transmembrane helix</keyword>
<keyword evidence="1" id="KW-0472">Membrane</keyword>
<protein>
    <submittedName>
        <fullName evidence="2">Uncharacterized protein</fullName>
    </submittedName>
</protein>
<dbReference type="EMBL" id="MU150239">
    <property type="protein sequence ID" value="KAF9466923.1"/>
    <property type="molecule type" value="Genomic_DNA"/>
</dbReference>
<organism evidence="2 3">
    <name type="scientific">Collybia nuda</name>
    <dbReference type="NCBI Taxonomy" id="64659"/>
    <lineage>
        <taxon>Eukaryota</taxon>
        <taxon>Fungi</taxon>
        <taxon>Dikarya</taxon>
        <taxon>Basidiomycota</taxon>
        <taxon>Agaricomycotina</taxon>
        <taxon>Agaricomycetes</taxon>
        <taxon>Agaricomycetidae</taxon>
        <taxon>Agaricales</taxon>
        <taxon>Tricholomatineae</taxon>
        <taxon>Clitocybaceae</taxon>
        <taxon>Collybia</taxon>
    </lineage>
</organism>
<dbReference type="Proteomes" id="UP000807353">
    <property type="component" value="Unassembled WGS sequence"/>
</dbReference>
<feature type="transmembrane region" description="Helical" evidence="1">
    <location>
        <begin position="295"/>
        <end position="312"/>
    </location>
</feature>
<dbReference type="AlphaFoldDB" id="A0A9P5YBI3"/>
<evidence type="ECO:0000313" key="2">
    <source>
        <dbReference type="EMBL" id="KAF9466923.1"/>
    </source>
</evidence>
<dbReference type="OrthoDB" id="5427664at2759"/>
<evidence type="ECO:0000256" key="1">
    <source>
        <dbReference type="SAM" id="Phobius"/>
    </source>
</evidence>
<gene>
    <name evidence="2" type="ORF">BDZ94DRAFT_1305793</name>
</gene>
<comment type="caution">
    <text evidence="2">The sequence shown here is derived from an EMBL/GenBank/DDBJ whole genome shotgun (WGS) entry which is preliminary data.</text>
</comment>
<feature type="transmembrane region" description="Helical" evidence="1">
    <location>
        <begin position="162"/>
        <end position="186"/>
    </location>
</feature>
<feature type="transmembrane region" description="Helical" evidence="1">
    <location>
        <begin position="119"/>
        <end position="142"/>
    </location>
</feature>
<accession>A0A9P5YBI3</accession>
<feature type="transmembrane region" description="Helical" evidence="1">
    <location>
        <begin position="87"/>
        <end position="107"/>
    </location>
</feature>
<reference evidence="2" key="1">
    <citation type="submission" date="2020-11" db="EMBL/GenBank/DDBJ databases">
        <authorList>
            <consortium name="DOE Joint Genome Institute"/>
            <person name="Ahrendt S."/>
            <person name="Riley R."/>
            <person name="Andreopoulos W."/>
            <person name="Labutti K."/>
            <person name="Pangilinan J."/>
            <person name="Ruiz-Duenas F.J."/>
            <person name="Barrasa J.M."/>
            <person name="Sanchez-Garcia M."/>
            <person name="Camarero S."/>
            <person name="Miyauchi S."/>
            <person name="Serrano A."/>
            <person name="Linde D."/>
            <person name="Babiker R."/>
            <person name="Drula E."/>
            <person name="Ayuso-Fernandez I."/>
            <person name="Pacheco R."/>
            <person name="Padilla G."/>
            <person name="Ferreira P."/>
            <person name="Barriuso J."/>
            <person name="Kellner H."/>
            <person name="Castanera R."/>
            <person name="Alfaro M."/>
            <person name="Ramirez L."/>
            <person name="Pisabarro A.G."/>
            <person name="Kuo A."/>
            <person name="Tritt A."/>
            <person name="Lipzen A."/>
            <person name="He G."/>
            <person name="Yan M."/>
            <person name="Ng V."/>
            <person name="Cullen D."/>
            <person name="Martin F."/>
            <person name="Rosso M.-N."/>
            <person name="Henrissat B."/>
            <person name="Hibbett D."/>
            <person name="Martinez A.T."/>
            <person name="Grigoriev I.V."/>
        </authorList>
    </citation>
    <scope>NUCLEOTIDE SEQUENCE</scope>
    <source>
        <strain evidence="2">CBS 247.69</strain>
    </source>
</reference>
<proteinExistence type="predicted"/>
<keyword evidence="1" id="KW-0812">Transmembrane</keyword>